<evidence type="ECO:0000313" key="1">
    <source>
        <dbReference type="EMBL" id="KAG8647680.1"/>
    </source>
</evidence>
<sequence>MSLSTTKRELIYSCGSMSSRVRDVYWESLVGLPKLLFPNLLFLRPTKRALLEPSHSKTDLKSKFSDKFPHSDTIDVLSSHSVWFSQTVLVRVPLETQVHSLNLSQMDRAQSPAYQEIHLPQTQMLQFPNLPHYSRQILILSSQTLLSISHPP</sequence>
<gene>
    <name evidence="1" type="ORF">MANES_09G096850v8</name>
</gene>
<keyword evidence="2" id="KW-1185">Reference proteome</keyword>
<name>A0ACB7H5C6_MANES</name>
<dbReference type="Proteomes" id="UP000091857">
    <property type="component" value="Chromosome 9"/>
</dbReference>
<proteinExistence type="predicted"/>
<protein>
    <submittedName>
        <fullName evidence="1">Uncharacterized protein</fullName>
    </submittedName>
</protein>
<organism evidence="1 2">
    <name type="scientific">Manihot esculenta</name>
    <name type="common">Cassava</name>
    <name type="synonym">Jatropha manihot</name>
    <dbReference type="NCBI Taxonomy" id="3983"/>
    <lineage>
        <taxon>Eukaryota</taxon>
        <taxon>Viridiplantae</taxon>
        <taxon>Streptophyta</taxon>
        <taxon>Embryophyta</taxon>
        <taxon>Tracheophyta</taxon>
        <taxon>Spermatophyta</taxon>
        <taxon>Magnoliopsida</taxon>
        <taxon>eudicotyledons</taxon>
        <taxon>Gunneridae</taxon>
        <taxon>Pentapetalae</taxon>
        <taxon>rosids</taxon>
        <taxon>fabids</taxon>
        <taxon>Malpighiales</taxon>
        <taxon>Euphorbiaceae</taxon>
        <taxon>Crotonoideae</taxon>
        <taxon>Manihoteae</taxon>
        <taxon>Manihot</taxon>
    </lineage>
</organism>
<accession>A0ACB7H5C6</accession>
<reference evidence="2" key="1">
    <citation type="journal article" date="2016" name="Nat. Biotechnol.">
        <title>Sequencing wild and cultivated cassava and related species reveals extensive interspecific hybridization and genetic diversity.</title>
        <authorList>
            <person name="Bredeson J.V."/>
            <person name="Lyons J.B."/>
            <person name="Prochnik S.E."/>
            <person name="Wu G.A."/>
            <person name="Ha C.M."/>
            <person name="Edsinger-Gonzales E."/>
            <person name="Grimwood J."/>
            <person name="Schmutz J."/>
            <person name="Rabbi I.Y."/>
            <person name="Egesi C."/>
            <person name="Nauluvula P."/>
            <person name="Lebot V."/>
            <person name="Ndunguru J."/>
            <person name="Mkamilo G."/>
            <person name="Bart R.S."/>
            <person name="Setter T.L."/>
            <person name="Gleadow R.M."/>
            <person name="Kulakow P."/>
            <person name="Ferguson M.E."/>
            <person name="Rounsley S."/>
            <person name="Rokhsar D.S."/>
        </authorList>
    </citation>
    <scope>NUCLEOTIDE SEQUENCE [LARGE SCALE GENOMIC DNA]</scope>
    <source>
        <strain evidence="2">cv. AM560-2</strain>
    </source>
</reference>
<comment type="caution">
    <text evidence="1">The sequence shown here is derived from an EMBL/GenBank/DDBJ whole genome shotgun (WGS) entry which is preliminary data.</text>
</comment>
<dbReference type="EMBL" id="CM004395">
    <property type="protein sequence ID" value="KAG8647680.1"/>
    <property type="molecule type" value="Genomic_DNA"/>
</dbReference>
<evidence type="ECO:0000313" key="2">
    <source>
        <dbReference type="Proteomes" id="UP000091857"/>
    </source>
</evidence>